<dbReference type="PROSITE" id="PS50222">
    <property type="entry name" value="EF_HAND_2"/>
    <property type="match status" value="1"/>
</dbReference>
<protein>
    <recommendedName>
        <fullName evidence="3">EF-hand domain-containing protein</fullName>
    </recommendedName>
</protein>
<gene>
    <name evidence="4" type="ORF">PPERSA_11004</name>
</gene>
<evidence type="ECO:0000259" key="3">
    <source>
        <dbReference type="PROSITE" id="PS50222"/>
    </source>
</evidence>
<dbReference type="InterPro" id="IPR011992">
    <property type="entry name" value="EF-hand-dom_pair"/>
</dbReference>
<evidence type="ECO:0000313" key="4">
    <source>
        <dbReference type="EMBL" id="KRX07455.1"/>
    </source>
</evidence>
<name>A0A0V0QYS5_PSEPJ</name>
<evidence type="ECO:0000313" key="5">
    <source>
        <dbReference type="Proteomes" id="UP000054937"/>
    </source>
</evidence>
<dbReference type="AlphaFoldDB" id="A0A0V0QYS5"/>
<feature type="coiled-coil region" evidence="1">
    <location>
        <begin position="101"/>
        <end position="146"/>
    </location>
</feature>
<sequence length="755" mass="89665">MEFGIIIRQSQGSSKYLGDKNDQEQVPVLKNVFETFSQGQENLSFQQFSCVFKKVSIPVQHETLEKMFNKIDKGKFGFITFNQFMDFIQDQEVNCIYQRDLEFVQKELEKKKEEDKRQMKKNMENLLEYQNKQEQMKIMYREYREQFGISRENKLAQLIIQSNPDEVFLPNSVINLCFYAAFKINHQQLYDLYSQKNVNKGRRNSMISQFQNLNYLFKIIQLAGKQKQSDKNVPVYLKTLKNEKEMKSSKKEQNIGIKYNKSSLQLKQNNDYFIRNKSGFEQEWNQQEKENKNQKEIEKLAEKGMLCNKRLIKSEINRVVQNAENNGKKLGDELFKKKMEEKRAKIQSQSTARYRSQLSSVSQYVSESQNMNISNIKNDFYTNENKDSNNLNNNINEFSQKFSSRNQNNQKTYSLTKDSNNKSSKSVNNNINNKEYQQSQFKDQNLQKQLKQLKSENIRGQNLGVQHINNINKIQSRSQILQEKVEKQLFSQQSQRSNKYLNSGFQFQTQSNWFGNKTCSSNFTNFGNSKIDSDQKNKNNCYNIDKNRHLIYTSMSQRTKNQNQSQSQIKNLKQGFKSQNISCNQVQNYFPSPLINIQKKKVQYNSIVPQMRSGYNGGINEKINFQNKFKNKKNNYRYNDIRDFIKSQSLSGVNFRKHKNQFDEEEFVSETKDSQKNQNFKEILEKFDEHEMQMQQMKDERIPKNSDNIQIKKKIENEKEYQLKSQIFQGDQSVFFIEQKGKIDYFFKNKSQLIQ</sequence>
<dbReference type="EMBL" id="LDAU01000082">
    <property type="protein sequence ID" value="KRX07455.1"/>
    <property type="molecule type" value="Genomic_DNA"/>
</dbReference>
<dbReference type="Proteomes" id="UP000054937">
    <property type="component" value="Unassembled WGS sequence"/>
</dbReference>
<accession>A0A0V0QYS5</accession>
<dbReference type="InParanoid" id="A0A0V0QYS5"/>
<dbReference type="GO" id="GO:0005509">
    <property type="term" value="F:calcium ion binding"/>
    <property type="evidence" value="ECO:0007669"/>
    <property type="project" value="InterPro"/>
</dbReference>
<dbReference type="Gene3D" id="1.10.238.10">
    <property type="entry name" value="EF-hand"/>
    <property type="match status" value="1"/>
</dbReference>
<dbReference type="OMA" id="CEMERMQ"/>
<evidence type="ECO:0000256" key="2">
    <source>
        <dbReference type="SAM" id="MobiDB-lite"/>
    </source>
</evidence>
<dbReference type="InterPro" id="IPR002048">
    <property type="entry name" value="EF_hand_dom"/>
</dbReference>
<comment type="caution">
    <text evidence="4">The sequence shown here is derived from an EMBL/GenBank/DDBJ whole genome shotgun (WGS) entry which is preliminary data.</text>
</comment>
<keyword evidence="1" id="KW-0175">Coiled coil</keyword>
<dbReference type="SUPFAM" id="SSF47473">
    <property type="entry name" value="EF-hand"/>
    <property type="match status" value="1"/>
</dbReference>
<evidence type="ECO:0000256" key="1">
    <source>
        <dbReference type="SAM" id="Coils"/>
    </source>
</evidence>
<feature type="domain" description="EF-hand" evidence="3">
    <location>
        <begin position="59"/>
        <end position="94"/>
    </location>
</feature>
<feature type="region of interest" description="Disordered" evidence="2">
    <location>
        <begin position="403"/>
        <end position="429"/>
    </location>
</feature>
<keyword evidence="5" id="KW-1185">Reference proteome</keyword>
<organism evidence="4 5">
    <name type="scientific">Pseudocohnilembus persalinus</name>
    <name type="common">Ciliate</name>
    <dbReference type="NCBI Taxonomy" id="266149"/>
    <lineage>
        <taxon>Eukaryota</taxon>
        <taxon>Sar</taxon>
        <taxon>Alveolata</taxon>
        <taxon>Ciliophora</taxon>
        <taxon>Intramacronucleata</taxon>
        <taxon>Oligohymenophorea</taxon>
        <taxon>Scuticociliatia</taxon>
        <taxon>Philasterida</taxon>
        <taxon>Pseudocohnilembidae</taxon>
        <taxon>Pseudocohnilembus</taxon>
    </lineage>
</organism>
<feature type="compositionally biased region" description="Low complexity" evidence="2">
    <location>
        <begin position="417"/>
        <end position="429"/>
    </location>
</feature>
<feature type="compositionally biased region" description="Polar residues" evidence="2">
    <location>
        <begin position="403"/>
        <end position="416"/>
    </location>
</feature>
<proteinExistence type="predicted"/>
<reference evidence="4 5" key="1">
    <citation type="journal article" date="2015" name="Sci. Rep.">
        <title>Genome of the facultative scuticociliatosis pathogen Pseudocohnilembus persalinus provides insight into its virulence through horizontal gene transfer.</title>
        <authorList>
            <person name="Xiong J."/>
            <person name="Wang G."/>
            <person name="Cheng J."/>
            <person name="Tian M."/>
            <person name="Pan X."/>
            <person name="Warren A."/>
            <person name="Jiang C."/>
            <person name="Yuan D."/>
            <person name="Miao W."/>
        </authorList>
    </citation>
    <scope>NUCLEOTIDE SEQUENCE [LARGE SCALE GENOMIC DNA]</scope>
    <source>
        <strain evidence="4">36N120E</strain>
    </source>
</reference>